<accession>A0A1I2L8A2</accession>
<keyword evidence="7 12" id="KW-0560">Oxidoreductase</keyword>
<keyword evidence="4 12" id="KW-0658">Purine biosynthesis</keyword>
<dbReference type="OrthoDB" id="9803580at2"/>
<name>A0A1I2L8A2_9BACL</name>
<sequence length="289" mass="31376">MSSAQLIDGKSMAQDVKRELASRIKRLESEAGVRPGLAVILVGDDPASEVYVRGKIRDCRDVGIRSEWIRLPDSNPEEDLLRQIDRLNEDPRFHGILVQLPLPRHISAERVIHRIRPEKDVDGFHPINVGKMVIGQEAFLPCTPYGIMEMLRRSGISVAGKHAVVVGRSNIVGKPVSILLQQADATVTLCHSKTRDLAAHTRRADILVVAVGKARVIGPEHVKPGAVVIDVGINRTEEGRLTGDVDFEAVRSIASHITPVPGGVGPMTRAMLLVNTVRAAERTAGIGQG</sequence>
<feature type="domain" description="Tetrahydrofolate dehydrogenase/cyclohydrolase catalytic" evidence="13">
    <location>
        <begin position="7"/>
        <end position="122"/>
    </location>
</feature>
<dbReference type="PROSITE" id="PS00766">
    <property type="entry name" value="THF_DHG_CYH_1"/>
    <property type="match status" value="1"/>
</dbReference>
<comment type="subunit">
    <text evidence="12">Homodimer.</text>
</comment>
<dbReference type="NCBIfam" id="NF010783">
    <property type="entry name" value="PRK14186.1"/>
    <property type="match status" value="1"/>
</dbReference>
<evidence type="ECO:0000256" key="5">
    <source>
        <dbReference type="ARBA" id="ARBA00022801"/>
    </source>
</evidence>
<dbReference type="AlphaFoldDB" id="A0A1I2L8A2"/>
<evidence type="ECO:0000256" key="1">
    <source>
        <dbReference type="ARBA" id="ARBA00004777"/>
    </source>
</evidence>
<dbReference type="EMBL" id="FOOK01000004">
    <property type="protein sequence ID" value="SFF73697.1"/>
    <property type="molecule type" value="Genomic_DNA"/>
</dbReference>
<evidence type="ECO:0000256" key="11">
    <source>
        <dbReference type="ARBA" id="ARBA00036357"/>
    </source>
</evidence>
<dbReference type="InterPro" id="IPR020630">
    <property type="entry name" value="THF_DH/CycHdrlase_cat_dom"/>
</dbReference>
<dbReference type="SUPFAM" id="SSF51735">
    <property type="entry name" value="NAD(P)-binding Rossmann-fold domains"/>
    <property type="match status" value="1"/>
</dbReference>
<dbReference type="NCBIfam" id="NF010786">
    <property type="entry name" value="PRK14189.1"/>
    <property type="match status" value="1"/>
</dbReference>
<comment type="catalytic activity">
    <reaction evidence="12">
        <text>(6R)-5,10-methylene-5,6,7,8-tetrahydrofolate + NADP(+) = (6R)-5,10-methenyltetrahydrofolate + NADPH</text>
        <dbReference type="Rhea" id="RHEA:22812"/>
        <dbReference type="ChEBI" id="CHEBI:15636"/>
        <dbReference type="ChEBI" id="CHEBI:57455"/>
        <dbReference type="ChEBI" id="CHEBI:57783"/>
        <dbReference type="ChEBI" id="CHEBI:58349"/>
        <dbReference type="EC" id="1.5.1.5"/>
    </reaction>
</comment>
<reference evidence="15 16" key="1">
    <citation type="submission" date="2016-10" db="EMBL/GenBank/DDBJ databases">
        <authorList>
            <person name="de Groot N.N."/>
        </authorList>
    </citation>
    <scope>NUCLEOTIDE SEQUENCE [LARGE SCALE GENOMIC DNA]</scope>
    <source>
        <strain evidence="15 16">DSM 44945</strain>
    </source>
</reference>
<gene>
    <name evidence="12" type="primary">folD</name>
    <name evidence="15" type="ORF">SAMN04488025_10417</name>
</gene>
<evidence type="ECO:0000256" key="3">
    <source>
        <dbReference type="ARBA" id="ARBA00022605"/>
    </source>
</evidence>
<evidence type="ECO:0000256" key="10">
    <source>
        <dbReference type="ARBA" id="ARBA00023268"/>
    </source>
</evidence>
<feature type="binding site" evidence="12">
    <location>
        <begin position="167"/>
        <end position="169"/>
    </location>
    <ligand>
        <name>NADP(+)</name>
        <dbReference type="ChEBI" id="CHEBI:58349"/>
    </ligand>
</feature>
<dbReference type="SUPFAM" id="SSF53223">
    <property type="entry name" value="Aminoacid dehydrogenase-like, N-terminal domain"/>
    <property type="match status" value="1"/>
</dbReference>
<dbReference type="HAMAP" id="MF_01576">
    <property type="entry name" value="THF_DHG_CYH"/>
    <property type="match status" value="1"/>
</dbReference>
<evidence type="ECO:0000256" key="12">
    <source>
        <dbReference type="HAMAP-Rule" id="MF_01576"/>
    </source>
</evidence>
<dbReference type="EC" id="3.5.4.9" evidence="12"/>
<dbReference type="InterPro" id="IPR046346">
    <property type="entry name" value="Aminoacid_DH-like_N_sf"/>
</dbReference>
<evidence type="ECO:0000256" key="2">
    <source>
        <dbReference type="ARBA" id="ARBA00022563"/>
    </source>
</evidence>
<dbReference type="GO" id="GO:0004488">
    <property type="term" value="F:methylenetetrahydrofolate dehydrogenase (NADP+) activity"/>
    <property type="evidence" value="ECO:0007669"/>
    <property type="project" value="UniProtKB-UniRule"/>
</dbReference>
<dbReference type="InterPro" id="IPR036291">
    <property type="entry name" value="NAD(P)-bd_dom_sf"/>
</dbReference>
<evidence type="ECO:0000256" key="4">
    <source>
        <dbReference type="ARBA" id="ARBA00022755"/>
    </source>
</evidence>
<dbReference type="Proteomes" id="UP000198661">
    <property type="component" value="Unassembled WGS sequence"/>
</dbReference>
<keyword evidence="16" id="KW-1185">Reference proteome</keyword>
<evidence type="ECO:0000313" key="16">
    <source>
        <dbReference type="Proteomes" id="UP000198661"/>
    </source>
</evidence>
<dbReference type="GO" id="GO:0009086">
    <property type="term" value="P:methionine biosynthetic process"/>
    <property type="evidence" value="ECO:0007669"/>
    <property type="project" value="UniProtKB-KW"/>
</dbReference>
<keyword evidence="8 12" id="KW-0368">Histidine biosynthesis</keyword>
<dbReference type="GO" id="GO:0006164">
    <property type="term" value="P:purine nucleotide biosynthetic process"/>
    <property type="evidence" value="ECO:0007669"/>
    <property type="project" value="UniProtKB-KW"/>
</dbReference>
<dbReference type="FunFam" id="3.40.50.10860:FF:000001">
    <property type="entry name" value="Bifunctional protein FolD"/>
    <property type="match status" value="1"/>
</dbReference>
<dbReference type="RefSeq" id="WP_092035843.1">
    <property type="nucleotide sequence ID" value="NZ_FOOK01000004.1"/>
</dbReference>
<dbReference type="STRING" id="201973.SAMN04488025_10417"/>
<organism evidence="15 16">
    <name type="scientific">Planifilum fulgidum</name>
    <dbReference type="NCBI Taxonomy" id="201973"/>
    <lineage>
        <taxon>Bacteria</taxon>
        <taxon>Bacillati</taxon>
        <taxon>Bacillota</taxon>
        <taxon>Bacilli</taxon>
        <taxon>Bacillales</taxon>
        <taxon>Thermoactinomycetaceae</taxon>
        <taxon>Planifilum</taxon>
    </lineage>
</organism>
<feature type="domain" description="Tetrahydrofolate dehydrogenase/cyclohydrolase NAD(P)-binding" evidence="14">
    <location>
        <begin position="141"/>
        <end position="283"/>
    </location>
</feature>
<dbReference type="EC" id="1.5.1.5" evidence="12"/>
<dbReference type="CDD" id="cd01080">
    <property type="entry name" value="NAD_bind_m-THF_DH_Cyclohyd"/>
    <property type="match status" value="1"/>
</dbReference>
<dbReference type="GO" id="GO:0035999">
    <property type="term" value="P:tetrahydrofolate interconversion"/>
    <property type="evidence" value="ECO:0007669"/>
    <property type="project" value="UniProtKB-UniRule"/>
</dbReference>
<comment type="function">
    <text evidence="12">Catalyzes the oxidation of 5,10-methylenetetrahydrofolate to 5,10-methenyltetrahydrofolate and then the hydrolysis of 5,10-methenyltetrahydrofolate to 10-formyltetrahydrofolate.</text>
</comment>
<comment type="catalytic activity">
    <reaction evidence="11 12">
        <text>(6R)-5,10-methenyltetrahydrofolate + H2O = (6R)-10-formyltetrahydrofolate + H(+)</text>
        <dbReference type="Rhea" id="RHEA:23700"/>
        <dbReference type="ChEBI" id="CHEBI:15377"/>
        <dbReference type="ChEBI" id="CHEBI:15378"/>
        <dbReference type="ChEBI" id="CHEBI:57455"/>
        <dbReference type="ChEBI" id="CHEBI:195366"/>
        <dbReference type="EC" id="3.5.4.9"/>
    </reaction>
</comment>
<feature type="binding site" evidence="12">
    <location>
        <position position="233"/>
    </location>
    <ligand>
        <name>NADP(+)</name>
        <dbReference type="ChEBI" id="CHEBI:58349"/>
    </ligand>
</feature>
<keyword evidence="10 12" id="KW-0511">Multifunctional enzyme</keyword>
<dbReference type="InterPro" id="IPR020631">
    <property type="entry name" value="THF_DH/CycHdrlase_NAD-bd_dom"/>
</dbReference>
<dbReference type="PRINTS" id="PR00085">
    <property type="entry name" value="THFDHDRGNASE"/>
</dbReference>
<dbReference type="PANTHER" id="PTHR48099:SF5">
    <property type="entry name" value="C-1-TETRAHYDROFOLATE SYNTHASE, CYTOPLASMIC"/>
    <property type="match status" value="1"/>
</dbReference>
<evidence type="ECO:0000256" key="6">
    <source>
        <dbReference type="ARBA" id="ARBA00022857"/>
    </source>
</evidence>
<dbReference type="Pfam" id="PF00763">
    <property type="entry name" value="THF_DHG_CYH"/>
    <property type="match status" value="1"/>
</dbReference>
<keyword evidence="6 12" id="KW-0521">NADP</keyword>
<comment type="similarity">
    <text evidence="12">Belongs to the tetrahydrofolate dehydrogenase/cyclohydrolase family.</text>
</comment>
<dbReference type="UniPathway" id="UPA00193"/>
<dbReference type="GO" id="GO:0005829">
    <property type="term" value="C:cytosol"/>
    <property type="evidence" value="ECO:0007669"/>
    <property type="project" value="TreeGrafter"/>
</dbReference>
<evidence type="ECO:0000256" key="9">
    <source>
        <dbReference type="ARBA" id="ARBA00023167"/>
    </source>
</evidence>
<keyword evidence="2 12" id="KW-0554">One-carbon metabolism</keyword>
<keyword evidence="3 12" id="KW-0028">Amino-acid biosynthesis</keyword>
<proteinExistence type="inferred from homology"/>
<evidence type="ECO:0000259" key="13">
    <source>
        <dbReference type="Pfam" id="PF00763"/>
    </source>
</evidence>
<keyword evidence="5 12" id="KW-0378">Hydrolase</keyword>
<dbReference type="PANTHER" id="PTHR48099">
    <property type="entry name" value="C-1-TETRAHYDROFOLATE SYNTHASE, CYTOPLASMIC-RELATED"/>
    <property type="match status" value="1"/>
</dbReference>
<evidence type="ECO:0000259" key="14">
    <source>
        <dbReference type="Pfam" id="PF02882"/>
    </source>
</evidence>
<evidence type="ECO:0000256" key="8">
    <source>
        <dbReference type="ARBA" id="ARBA00023102"/>
    </source>
</evidence>
<dbReference type="Gene3D" id="3.40.50.10860">
    <property type="entry name" value="Leucine Dehydrogenase, chain A, domain 1"/>
    <property type="match status" value="1"/>
</dbReference>
<comment type="pathway">
    <text evidence="1 12">One-carbon metabolism; tetrahydrofolate interconversion.</text>
</comment>
<dbReference type="InterPro" id="IPR000672">
    <property type="entry name" value="THF_DH/CycHdrlase"/>
</dbReference>
<evidence type="ECO:0000313" key="15">
    <source>
        <dbReference type="EMBL" id="SFF73697.1"/>
    </source>
</evidence>
<dbReference type="InterPro" id="IPR020867">
    <property type="entry name" value="THF_DH/CycHdrlase_CS"/>
</dbReference>
<dbReference type="NCBIfam" id="NF008058">
    <property type="entry name" value="PRK10792.1"/>
    <property type="match status" value="1"/>
</dbReference>
<protein>
    <recommendedName>
        <fullName evidence="12">Bifunctional protein FolD</fullName>
    </recommendedName>
    <domain>
        <recommendedName>
            <fullName evidence="12">Methylenetetrahydrofolate dehydrogenase</fullName>
            <ecNumber evidence="12">1.5.1.5</ecNumber>
        </recommendedName>
    </domain>
    <domain>
        <recommendedName>
            <fullName evidence="12">Methenyltetrahydrofolate cyclohydrolase</fullName>
            <ecNumber evidence="12">3.5.4.9</ecNumber>
        </recommendedName>
    </domain>
</protein>
<dbReference type="Pfam" id="PF02882">
    <property type="entry name" value="THF_DHG_CYH_C"/>
    <property type="match status" value="1"/>
</dbReference>
<dbReference type="FunFam" id="3.40.50.720:FF:000094">
    <property type="entry name" value="Bifunctional protein FolD"/>
    <property type="match status" value="1"/>
</dbReference>
<dbReference type="Gene3D" id="3.40.50.720">
    <property type="entry name" value="NAD(P)-binding Rossmann-like Domain"/>
    <property type="match status" value="1"/>
</dbReference>
<dbReference type="GO" id="GO:0004477">
    <property type="term" value="F:methenyltetrahydrofolate cyclohydrolase activity"/>
    <property type="evidence" value="ECO:0007669"/>
    <property type="project" value="UniProtKB-UniRule"/>
</dbReference>
<keyword evidence="9 12" id="KW-0486">Methionine biosynthesis</keyword>
<dbReference type="GO" id="GO:0000105">
    <property type="term" value="P:L-histidine biosynthetic process"/>
    <property type="evidence" value="ECO:0007669"/>
    <property type="project" value="UniProtKB-KW"/>
</dbReference>
<evidence type="ECO:0000256" key="7">
    <source>
        <dbReference type="ARBA" id="ARBA00023002"/>
    </source>
</evidence>
<comment type="caution">
    <text evidence="12">Lacks conserved residue(s) required for the propagation of feature annotation.</text>
</comment>